<evidence type="ECO:0000256" key="1">
    <source>
        <dbReference type="ARBA" id="ARBA00022481"/>
    </source>
</evidence>
<gene>
    <name evidence="9" type="primary">LOC107483615</name>
</gene>
<keyword evidence="2" id="KW-0479">Metal-binding</keyword>
<keyword evidence="3" id="KW-0449">Lipoprotein</keyword>
<name>A0A6P5NKD8_ARADU</name>
<reference evidence="9" key="2">
    <citation type="submission" date="2025-08" db="UniProtKB">
        <authorList>
            <consortium name="RefSeq"/>
        </authorList>
    </citation>
    <scope>IDENTIFICATION</scope>
    <source>
        <tissue evidence="9">Whole plant</tissue>
    </source>
</reference>
<feature type="compositionally biased region" description="Polar residues" evidence="6">
    <location>
        <begin position="101"/>
        <end position="118"/>
    </location>
</feature>
<dbReference type="GO" id="GO:0046872">
    <property type="term" value="F:metal ion binding"/>
    <property type="evidence" value="ECO:0007669"/>
    <property type="project" value="UniProtKB-KW"/>
</dbReference>
<dbReference type="SUPFAM" id="SSF55008">
    <property type="entry name" value="HMA, heavy metal-associated domain"/>
    <property type="match status" value="1"/>
</dbReference>
<proteinExistence type="inferred from homology"/>
<dbReference type="RefSeq" id="XP_020997134.2">
    <property type="nucleotide sequence ID" value="XM_021141475.2"/>
</dbReference>
<keyword evidence="4" id="KW-0636">Prenylation</keyword>
<evidence type="ECO:0000256" key="6">
    <source>
        <dbReference type="SAM" id="MobiDB-lite"/>
    </source>
</evidence>
<feature type="compositionally biased region" description="Basic and acidic residues" evidence="6">
    <location>
        <begin position="82"/>
        <end position="100"/>
    </location>
</feature>
<dbReference type="CDD" id="cd00371">
    <property type="entry name" value="HMA"/>
    <property type="match status" value="1"/>
</dbReference>
<dbReference type="GeneID" id="107483615"/>
<reference evidence="8" key="1">
    <citation type="journal article" date="2016" name="Nat. Genet.">
        <title>The genome sequences of Arachis duranensis and Arachis ipaensis, the diploid ancestors of cultivated peanut.</title>
        <authorList>
            <person name="Bertioli D.J."/>
            <person name="Cannon S.B."/>
            <person name="Froenicke L."/>
            <person name="Huang G."/>
            <person name="Farmer A.D."/>
            <person name="Cannon E.K."/>
            <person name="Liu X."/>
            <person name="Gao D."/>
            <person name="Clevenger J."/>
            <person name="Dash S."/>
            <person name="Ren L."/>
            <person name="Moretzsohn M.C."/>
            <person name="Shirasawa K."/>
            <person name="Huang W."/>
            <person name="Vidigal B."/>
            <person name="Abernathy B."/>
            <person name="Chu Y."/>
            <person name="Niederhuth C.E."/>
            <person name="Umale P."/>
            <person name="Araujo A.C."/>
            <person name="Kozik A."/>
            <person name="Kim K.D."/>
            <person name="Burow M.D."/>
            <person name="Varshney R.K."/>
            <person name="Wang X."/>
            <person name="Zhang X."/>
            <person name="Barkley N."/>
            <person name="Guimaraes P.M."/>
            <person name="Isobe S."/>
            <person name="Guo B."/>
            <person name="Liao B."/>
            <person name="Stalker H.T."/>
            <person name="Schmitz R.J."/>
            <person name="Scheffler B.E."/>
            <person name="Leal-Bertioli S.C."/>
            <person name="Xun X."/>
            <person name="Jackson S.A."/>
            <person name="Michelmore R."/>
            <person name="Ozias-Akins P."/>
        </authorList>
    </citation>
    <scope>NUCLEOTIDE SEQUENCE [LARGE SCALE GENOMIC DNA]</scope>
    <source>
        <strain evidence="8">cv. V14167</strain>
    </source>
</reference>
<dbReference type="KEGG" id="adu:107483615"/>
<evidence type="ECO:0000259" key="7">
    <source>
        <dbReference type="PROSITE" id="PS50846"/>
    </source>
</evidence>
<feature type="region of interest" description="Disordered" evidence="6">
    <location>
        <begin position="82"/>
        <end position="177"/>
    </location>
</feature>
<sequence>MDSKPPLKYQTWFLKVSIHCDGCRRKVKKVLQSIDGVFTTIIDQQQQKVTVTGSVTVETLLSKLLRAGKHAEIWPENISVKENKNKSNTHKLENDNHSYAEKTTQNCNKVMSKSSNIKPGQKSPEKSPAGDRESPQEHKGSQSGGGGGSAKKKKKKGQGDVSVDHGSAGAPAPADAGFGFQNQGLDFGREMGKMYNRLYPMGGPSYYVPPYNIMCSGLDQEYGCQIQSRPLVSFEIFSDENVNGCNIDVDLYDSDISGLYAASLIHLLKRVEMKVKMVPQSKSATSSCGF</sequence>
<dbReference type="Gene3D" id="3.30.70.100">
    <property type="match status" value="1"/>
</dbReference>
<feature type="domain" description="HMA" evidence="7">
    <location>
        <begin position="9"/>
        <end position="72"/>
    </location>
</feature>
<evidence type="ECO:0000313" key="8">
    <source>
        <dbReference type="Proteomes" id="UP000515211"/>
    </source>
</evidence>
<keyword evidence="1" id="KW-0488">Methylation</keyword>
<feature type="compositionally biased region" description="Basic and acidic residues" evidence="6">
    <location>
        <begin position="123"/>
        <end position="140"/>
    </location>
</feature>
<evidence type="ECO:0000256" key="3">
    <source>
        <dbReference type="ARBA" id="ARBA00023288"/>
    </source>
</evidence>
<keyword evidence="8" id="KW-1185">Reference proteome</keyword>
<accession>A0A6P5NKD8</accession>
<evidence type="ECO:0000256" key="4">
    <source>
        <dbReference type="ARBA" id="ARBA00023289"/>
    </source>
</evidence>
<dbReference type="Pfam" id="PF00403">
    <property type="entry name" value="HMA"/>
    <property type="match status" value="1"/>
</dbReference>
<protein>
    <submittedName>
        <fullName evidence="9">Heavy metal-associated isoprenylated plant protein 35-like</fullName>
    </submittedName>
</protein>
<dbReference type="PROSITE" id="PS50846">
    <property type="entry name" value="HMA_2"/>
    <property type="match status" value="1"/>
</dbReference>
<dbReference type="InterPro" id="IPR006121">
    <property type="entry name" value="HMA_dom"/>
</dbReference>
<evidence type="ECO:0000256" key="5">
    <source>
        <dbReference type="ARBA" id="ARBA00024045"/>
    </source>
</evidence>
<dbReference type="PANTHER" id="PTHR45868">
    <property type="entry name" value="HEAVY METAL-ASSOCIATED ISOPRENYLATED PLANT PROTEIN 33-RELATED"/>
    <property type="match status" value="1"/>
</dbReference>
<dbReference type="Proteomes" id="UP000515211">
    <property type="component" value="Chromosome 4"/>
</dbReference>
<evidence type="ECO:0000256" key="2">
    <source>
        <dbReference type="ARBA" id="ARBA00022723"/>
    </source>
</evidence>
<dbReference type="AlphaFoldDB" id="A0A6P5NKD8"/>
<organism evidence="8 9">
    <name type="scientific">Arachis duranensis</name>
    <name type="common">Wild peanut</name>
    <dbReference type="NCBI Taxonomy" id="130453"/>
    <lineage>
        <taxon>Eukaryota</taxon>
        <taxon>Viridiplantae</taxon>
        <taxon>Streptophyta</taxon>
        <taxon>Embryophyta</taxon>
        <taxon>Tracheophyta</taxon>
        <taxon>Spermatophyta</taxon>
        <taxon>Magnoliopsida</taxon>
        <taxon>eudicotyledons</taxon>
        <taxon>Gunneridae</taxon>
        <taxon>Pentapetalae</taxon>
        <taxon>rosids</taxon>
        <taxon>fabids</taxon>
        <taxon>Fabales</taxon>
        <taxon>Fabaceae</taxon>
        <taxon>Papilionoideae</taxon>
        <taxon>50 kb inversion clade</taxon>
        <taxon>dalbergioids sensu lato</taxon>
        <taxon>Dalbergieae</taxon>
        <taxon>Pterocarpus clade</taxon>
        <taxon>Arachis</taxon>
    </lineage>
</organism>
<dbReference type="PANTHER" id="PTHR45868:SF86">
    <property type="entry name" value="HMA DOMAIN-CONTAINING PROTEIN"/>
    <property type="match status" value="1"/>
</dbReference>
<comment type="similarity">
    <text evidence="5">Belongs to the HIPP family.</text>
</comment>
<evidence type="ECO:0000313" key="9">
    <source>
        <dbReference type="RefSeq" id="XP_020997134.2"/>
    </source>
</evidence>
<feature type="compositionally biased region" description="Low complexity" evidence="6">
    <location>
        <begin position="166"/>
        <end position="177"/>
    </location>
</feature>
<dbReference type="InterPro" id="IPR036163">
    <property type="entry name" value="HMA_dom_sf"/>
</dbReference>